<dbReference type="InterPro" id="IPR016035">
    <property type="entry name" value="Acyl_Trfase/lysoPLipase"/>
</dbReference>
<dbReference type="InterPro" id="IPR018201">
    <property type="entry name" value="Ketoacyl_synth_AS"/>
</dbReference>
<keyword evidence="1" id="KW-0596">Phosphopantetheine</keyword>
<dbReference type="Pfam" id="PF00550">
    <property type="entry name" value="PP-binding"/>
    <property type="match status" value="1"/>
</dbReference>
<dbReference type="InterPro" id="IPR014030">
    <property type="entry name" value="Ketoacyl_synth_N"/>
</dbReference>
<dbReference type="Gene3D" id="3.30.70.3290">
    <property type="match status" value="1"/>
</dbReference>
<evidence type="ECO:0000259" key="7">
    <source>
        <dbReference type="PROSITE" id="PS50075"/>
    </source>
</evidence>
<comment type="caution">
    <text evidence="9">The sequence shown here is derived from an EMBL/GenBank/DDBJ whole genome shotgun (WGS) entry which is preliminary data.</text>
</comment>
<dbReference type="SUPFAM" id="SSF47336">
    <property type="entry name" value="ACP-like"/>
    <property type="match status" value="1"/>
</dbReference>
<dbReference type="InterPro" id="IPR020841">
    <property type="entry name" value="PKS_Beta-ketoAc_synthase_dom"/>
</dbReference>
<evidence type="ECO:0000313" key="10">
    <source>
        <dbReference type="Proteomes" id="UP001299012"/>
    </source>
</evidence>
<protein>
    <submittedName>
        <fullName evidence="9">Acyltransferase domain-containing protein</fullName>
    </submittedName>
</protein>
<dbReference type="PROSITE" id="PS00606">
    <property type="entry name" value="KS3_1"/>
    <property type="match status" value="1"/>
</dbReference>
<feature type="region of interest" description="Disordered" evidence="6">
    <location>
        <begin position="437"/>
        <end position="524"/>
    </location>
</feature>
<dbReference type="InterPro" id="IPR014043">
    <property type="entry name" value="Acyl_transferase_dom"/>
</dbReference>
<dbReference type="SUPFAM" id="SSF55048">
    <property type="entry name" value="Probable ACP-binding domain of malonyl-CoA ACP transacylase"/>
    <property type="match status" value="1"/>
</dbReference>
<dbReference type="SMART" id="SM00823">
    <property type="entry name" value="PKS_PP"/>
    <property type="match status" value="1"/>
</dbReference>
<dbReference type="InterPro" id="IPR009081">
    <property type="entry name" value="PP-bd_ACP"/>
</dbReference>
<dbReference type="InterPro" id="IPR016039">
    <property type="entry name" value="Thiolase-like"/>
</dbReference>
<accession>A0ABS9JQY3</accession>
<reference evidence="9 10" key="1">
    <citation type="submission" date="2022-01" db="EMBL/GenBank/DDBJ databases">
        <title>Draft Genome Sequences of Seven Type Strains of the Genus Streptomyces.</title>
        <authorList>
            <person name="Aziz S."/>
            <person name="Coretto E."/>
            <person name="Chronakova A."/>
            <person name="Sproer C."/>
            <person name="Huber K."/>
            <person name="Nouioui I."/>
            <person name="Gross H."/>
        </authorList>
    </citation>
    <scope>NUCLEOTIDE SEQUENCE [LARGE SCALE GENOMIC DNA]</scope>
    <source>
        <strain evidence="9 10">DSM 41685</strain>
    </source>
</reference>
<dbReference type="SUPFAM" id="SSF52151">
    <property type="entry name" value="FabD/lysophospholipase-like"/>
    <property type="match status" value="1"/>
</dbReference>
<dbReference type="CDD" id="cd00833">
    <property type="entry name" value="PKS"/>
    <property type="match status" value="1"/>
</dbReference>
<dbReference type="Pfam" id="PF16197">
    <property type="entry name" value="KAsynt_C_assoc"/>
    <property type="match status" value="1"/>
</dbReference>
<dbReference type="InterPro" id="IPR050091">
    <property type="entry name" value="PKS_NRPS_Biosynth_Enz"/>
</dbReference>
<dbReference type="Gene3D" id="3.40.47.10">
    <property type="match status" value="1"/>
</dbReference>
<evidence type="ECO:0000259" key="8">
    <source>
        <dbReference type="PROSITE" id="PS52004"/>
    </source>
</evidence>
<dbReference type="EMBL" id="JAKKZF010000187">
    <property type="protein sequence ID" value="MCG0067984.1"/>
    <property type="molecule type" value="Genomic_DNA"/>
</dbReference>
<dbReference type="PROSITE" id="PS50075">
    <property type="entry name" value="CARRIER"/>
    <property type="match status" value="1"/>
</dbReference>
<dbReference type="InterPro" id="IPR016036">
    <property type="entry name" value="Malonyl_transacylase_ACP-bd"/>
</dbReference>
<evidence type="ECO:0000256" key="5">
    <source>
        <dbReference type="ARBA" id="ARBA00023315"/>
    </source>
</evidence>
<evidence type="ECO:0000256" key="2">
    <source>
        <dbReference type="ARBA" id="ARBA00022553"/>
    </source>
</evidence>
<dbReference type="Proteomes" id="UP001299012">
    <property type="component" value="Unassembled WGS sequence"/>
</dbReference>
<keyword evidence="5 9" id="KW-0012">Acyltransferase</keyword>
<feature type="domain" description="Carrier" evidence="7">
    <location>
        <begin position="980"/>
        <end position="1055"/>
    </location>
</feature>
<dbReference type="Gene3D" id="3.40.366.10">
    <property type="entry name" value="Malonyl-Coenzyme A Acyl Carrier Protein, domain 2"/>
    <property type="match status" value="1"/>
</dbReference>
<dbReference type="InterPro" id="IPR036736">
    <property type="entry name" value="ACP-like_sf"/>
</dbReference>
<gene>
    <name evidence="9" type="ORF">L0F81_32765</name>
</gene>
<name>A0ABS9JQY3_9ACTN</name>
<evidence type="ECO:0000256" key="3">
    <source>
        <dbReference type="ARBA" id="ARBA00022679"/>
    </source>
</evidence>
<keyword evidence="10" id="KW-1185">Reference proteome</keyword>
<dbReference type="Pfam" id="PF00698">
    <property type="entry name" value="Acyl_transf_1"/>
    <property type="match status" value="1"/>
</dbReference>
<evidence type="ECO:0000313" key="9">
    <source>
        <dbReference type="EMBL" id="MCG0067984.1"/>
    </source>
</evidence>
<dbReference type="Gene3D" id="1.10.1200.10">
    <property type="entry name" value="ACP-like"/>
    <property type="match status" value="1"/>
</dbReference>
<keyword evidence="4" id="KW-0045">Antibiotic biosynthesis</keyword>
<evidence type="ECO:0000256" key="1">
    <source>
        <dbReference type="ARBA" id="ARBA00022450"/>
    </source>
</evidence>
<evidence type="ECO:0000256" key="6">
    <source>
        <dbReference type="SAM" id="MobiDB-lite"/>
    </source>
</evidence>
<sequence>MGDVVTHRDRSLDIAVTGMAMRFPGPRGIAEWWDSQLRGSVHSRRYTRKELLAAGVPAALAADPDYVPVRGHLDDWDRFDHEFFQIRAREAELMDPQHRWMLEVAWNALEDAGVAPRGGDTSTTSVYASMTGSGYLRAMVRGGHLDPGLLDDVIHGTEPDFMASRVAYKLGLTGPAFAVQTACSSSLVAVHLAVQALLSGDCDQALVVAAGFGYPQAGHLHQPGGVLSATGVCRPFDRDADGVIAGSGAGAVVLRRLSDVTADDPEPHGVILGSAINNDGATKAGYYAPSATGQERVIGAALSAAEVDGGSLGYLEAHGTGTRIGDPIEWAAAGAALRGAGARPGSVAVGALKASIGHLDAAAGVAALIRALLVVRSGTIPPVAGLTARNPLLETEDCPLYLPTEAVPWTGAGPRRAGVSAFGIGGTNAHVVIEQAPPRPPAAAGAGAPREPAAAQAPREPAATGAGAPHQPSEAQTPYEPATAQAPREPAAAEAGAPHQPAEARTPHEPSEAHTPREPATAQAPRERLVVLSAADPGALGRLADGLAAHLRDHDPDLGEVCATLADGRVALGERLAVTGRTSAEVAERLAGRSRVSRGTAPVTGPAPVVFLFPGGGAQRPGMAAPFGALPGFRRALDRCLAAFPSPSAERIRQAVSDPDFPAAELDRPALAQPALFAVGLAAATALTELGVRPAAVCGHSSGEITAATVAGVFGLEEAAAFVAARGRAMQDCPEGAMLAVGAEVKQALALAEEWGLGLDAAAVNGPESCVLGGPVAEVEEYLRRIGDTFFVRRLRYTHAGHSRLIEPALPALTRAMERIELRPPVLPLALNVSGRIAAPGTALPRDLFVTQVRRSVLFGAALDALAERVPGALAVEIGPGRPLSPLAEAAGFPVVALDAAKDAPGAGALDGVGALWTLGQPVALGGLTGSGRRTRLPGYPFAGPRSVAPEALPSPAPDPAPSPLPAPPREEPEAGSPAPVAVDPAEAVTRIWAELLGRDEVPADADFFAQGGDSLLITRLIRRVNSEFGIRVPVREMLTRRTLNGHIAVVRRIRDEHVENTTGS</sequence>
<organism evidence="9 10">
    <name type="scientific">Streptomyces tricolor</name>
    <dbReference type="NCBI Taxonomy" id="68277"/>
    <lineage>
        <taxon>Bacteria</taxon>
        <taxon>Bacillati</taxon>
        <taxon>Actinomycetota</taxon>
        <taxon>Actinomycetes</taxon>
        <taxon>Kitasatosporales</taxon>
        <taxon>Streptomycetaceae</taxon>
        <taxon>Streptomyces</taxon>
        <taxon>Streptomyces violaceoruber group</taxon>
    </lineage>
</organism>
<dbReference type="InterPro" id="IPR032821">
    <property type="entry name" value="PKS_assoc"/>
</dbReference>
<dbReference type="InterPro" id="IPR014031">
    <property type="entry name" value="Ketoacyl_synth_C"/>
</dbReference>
<dbReference type="Pfam" id="PF00109">
    <property type="entry name" value="ketoacyl-synt"/>
    <property type="match status" value="1"/>
</dbReference>
<dbReference type="SUPFAM" id="SSF53901">
    <property type="entry name" value="Thiolase-like"/>
    <property type="match status" value="1"/>
</dbReference>
<feature type="compositionally biased region" description="Low complexity" evidence="6">
    <location>
        <begin position="480"/>
        <end position="504"/>
    </location>
</feature>
<dbReference type="Pfam" id="PF22621">
    <property type="entry name" value="CurL-like_PKS_C"/>
    <property type="match status" value="1"/>
</dbReference>
<feature type="domain" description="Ketosynthase family 3 (KS3)" evidence="8">
    <location>
        <begin position="11"/>
        <end position="435"/>
    </location>
</feature>
<keyword evidence="2" id="KW-0597">Phosphoprotein</keyword>
<dbReference type="GO" id="GO:0016746">
    <property type="term" value="F:acyltransferase activity"/>
    <property type="evidence" value="ECO:0007669"/>
    <property type="project" value="UniProtKB-KW"/>
</dbReference>
<dbReference type="PROSITE" id="PS52004">
    <property type="entry name" value="KS3_2"/>
    <property type="match status" value="1"/>
</dbReference>
<feature type="compositionally biased region" description="Basic and acidic residues" evidence="6">
    <location>
        <begin position="505"/>
        <end position="517"/>
    </location>
</feature>
<evidence type="ECO:0000256" key="4">
    <source>
        <dbReference type="ARBA" id="ARBA00023194"/>
    </source>
</evidence>
<feature type="region of interest" description="Disordered" evidence="6">
    <location>
        <begin position="939"/>
        <end position="982"/>
    </location>
</feature>
<dbReference type="SMART" id="SM00825">
    <property type="entry name" value="PKS_KS"/>
    <property type="match status" value="1"/>
</dbReference>
<proteinExistence type="predicted"/>
<dbReference type="PANTHER" id="PTHR43775:SF37">
    <property type="entry name" value="SI:DKEY-61P9.11"/>
    <property type="match status" value="1"/>
</dbReference>
<dbReference type="Pfam" id="PF02801">
    <property type="entry name" value="Ketoacyl-synt_C"/>
    <property type="match status" value="1"/>
</dbReference>
<dbReference type="InterPro" id="IPR020806">
    <property type="entry name" value="PKS_PP-bd"/>
</dbReference>
<keyword evidence="3" id="KW-0808">Transferase</keyword>
<dbReference type="RefSeq" id="WP_237482356.1">
    <property type="nucleotide sequence ID" value="NZ_MUMF01000198.1"/>
</dbReference>
<feature type="compositionally biased region" description="Low complexity" evidence="6">
    <location>
        <begin position="442"/>
        <end position="466"/>
    </location>
</feature>
<dbReference type="PANTHER" id="PTHR43775">
    <property type="entry name" value="FATTY ACID SYNTHASE"/>
    <property type="match status" value="1"/>
</dbReference>
<dbReference type="InterPro" id="IPR001227">
    <property type="entry name" value="Ac_transferase_dom_sf"/>
</dbReference>
<feature type="compositionally biased region" description="Pro residues" evidence="6">
    <location>
        <begin position="953"/>
        <end position="968"/>
    </location>
</feature>
<dbReference type="SMART" id="SM00827">
    <property type="entry name" value="PKS_AT"/>
    <property type="match status" value="1"/>
</dbReference>